<evidence type="ECO:0000256" key="6">
    <source>
        <dbReference type="ARBA" id="ARBA00047846"/>
    </source>
</evidence>
<dbReference type="RefSeq" id="WP_324696989.1">
    <property type="nucleotide sequence ID" value="NZ_JAYMYJ010000139.1"/>
</dbReference>
<dbReference type="EMBL" id="JAYMYJ010000139">
    <property type="protein sequence ID" value="MEB4592605.1"/>
    <property type="molecule type" value="Genomic_DNA"/>
</dbReference>
<dbReference type="PANTHER" id="PTHR12835:SF5">
    <property type="entry name" value="BIOTIN--PROTEIN LIGASE"/>
    <property type="match status" value="1"/>
</dbReference>
<comment type="catalytic activity">
    <reaction evidence="6">
        <text>biotin + L-lysyl-[protein] + ATP = N(6)-biotinyl-L-lysyl-[protein] + AMP + diphosphate + H(+)</text>
        <dbReference type="Rhea" id="RHEA:11756"/>
        <dbReference type="Rhea" id="RHEA-COMP:9752"/>
        <dbReference type="Rhea" id="RHEA-COMP:10505"/>
        <dbReference type="ChEBI" id="CHEBI:15378"/>
        <dbReference type="ChEBI" id="CHEBI:29969"/>
        <dbReference type="ChEBI" id="CHEBI:30616"/>
        <dbReference type="ChEBI" id="CHEBI:33019"/>
        <dbReference type="ChEBI" id="CHEBI:57586"/>
        <dbReference type="ChEBI" id="CHEBI:83144"/>
        <dbReference type="ChEBI" id="CHEBI:456215"/>
        <dbReference type="EC" id="6.3.4.15"/>
    </reaction>
</comment>
<dbReference type="InterPro" id="IPR003142">
    <property type="entry name" value="BPL_C"/>
</dbReference>
<evidence type="ECO:0000313" key="8">
    <source>
        <dbReference type="EMBL" id="MEB4592605.1"/>
    </source>
</evidence>
<dbReference type="Pfam" id="PF03099">
    <property type="entry name" value="BPL_LplA_LipB"/>
    <property type="match status" value="1"/>
</dbReference>
<evidence type="ECO:0000313" key="9">
    <source>
        <dbReference type="Proteomes" id="UP001308005"/>
    </source>
</evidence>
<dbReference type="Gene3D" id="2.30.30.100">
    <property type="match status" value="1"/>
</dbReference>
<comment type="caution">
    <text evidence="8">The sequence shown here is derived from an EMBL/GenBank/DDBJ whole genome shotgun (WGS) entry which is preliminary data.</text>
</comment>
<protein>
    <recommendedName>
        <fullName evidence="5">biotin--[biotin carboxyl-carrier protein] ligase</fullName>
        <ecNumber evidence="5">6.3.4.15</ecNumber>
    </recommendedName>
</protein>
<evidence type="ECO:0000256" key="2">
    <source>
        <dbReference type="ARBA" id="ARBA00022741"/>
    </source>
</evidence>
<dbReference type="InterPro" id="IPR008988">
    <property type="entry name" value="Transcriptional_repressor_C"/>
</dbReference>
<accession>A0ABU6D0K0</accession>
<dbReference type="PROSITE" id="PS51733">
    <property type="entry name" value="BPL_LPL_CATALYTIC"/>
    <property type="match status" value="1"/>
</dbReference>
<evidence type="ECO:0000256" key="1">
    <source>
        <dbReference type="ARBA" id="ARBA00022598"/>
    </source>
</evidence>
<dbReference type="InterPro" id="IPR004408">
    <property type="entry name" value="Biotin_CoA_COase_ligase"/>
</dbReference>
<proteinExistence type="predicted"/>
<keyword evidence="9" id="KW-1185">Reference proteome</keyword>
<reference evidence="9" key="1">
    <citation type="submission" date="2023-07" db="EMBL/GenBank/DDBJ databases">
        <title>The carbon used by Thiothrix.</title>
        <authorList>
            <person name="Chen L."/>
        </authorList>
    </citation>
    <scope>NUCLEOTIDE SEQUENCE [LARGE SCALE GENOMIC DNA]</scope>
</reference>
<dbReference type="NCBIfam" id="TIGR00121">
    <property type="entry name" value="birA_ligase"/>
    <property type="match status" value="1"/>
</dbReference>
<dbReference type="SUPFAM" id="SSF50037">
    <property type="entry name" value="C-terminal domain of transcriptional repressors"/>
    <property type="match status" value="1"/>
</dbReference>
<sequence length="262" mass="28533">MLPSATDALQEDAIRRRLDPAVASALHGLHIFPQLDSTNRWALQDGQCGDVCLAEQQTAGRGRRGRQWLSPPGINLYFSLRWCFGQTPEHLPMLGLVAGLAVVEALADCGLHGHGLKWPNDVYYDGEKLGGILLEAVGALEQIVIGIGLNVNMQAEVGDGIGQPWTSLRMALGAPVARNMLAAALLNRLVPRLQMFSHLDMAQFRQDWQAWDVLGQREVRVVAGPEVLLGLASGVDDRGQLRIKLYDGSIRTLSSADVSVRM</sequence>
<keyword evidence="3" id="KW-0067">ATP-binding</keyword>
<evidence type="ECO:0000259" key="7">
    <source>
        <dbReference type="PROSITE" id="PS51733"/>
    </source>
</evidence>
<dbReference type="CDD" id="cd16442">
    <property type="entry name" value="BPL"/>
    <property type="match status" value="1"/>
</dbReference>
<dbReference type="EC" id="6.3.4.15" evidence="5"/>
<keyword evidence="1 8" id="KW-0436">Ligase</keyword>
<dbReference type="InterPro" id="IPR045864">
    <property type="entry name" value="aa-tRNA-synth_II/BPL/LPL"/>
</dbReference>
<evidence type="ECO:0000256" key="4">
    <source>
        <dbReference type="ARBA" id="ARBA00023267"/>
    </source>
</evidence>
<dbReference type="Pfam" id="PF02237">
    <property type="entry name" value="BPL_C"/>
    <property type="match status" value="1"/>
</dbReference>
<name>A0ABU6D0K0_9GAMM</name>
<feature type="domain" description="BPL/LPL catalytic" evidence="7">
    <location>
        <begin position="16"/>
        <end position="197"/>
    </location>
</feature>
<reference evidence="8 9" key="2">
    <citation type="submission" date="2024-01" db="EMBL/GenBank/DDBJ databases">
        <authorList>
            <person name="Xie X."/>
        </authorList>
    </citation>
    <scope>NUCLEOTIDE SEQUENCE [LARGE SCALE GENOMIC DNA]</scope>
    <source>
        <strain evidence="8">SCUT-1</strain>
    </source>
</reference>
<organism evidence="8 9">
    <name type="scientific">Candidatus Thiothrix phosphatis</name>
    <dbReference type="NCBI Taxonomy" id="3112415"/>
    <lineage>
        <taxon>Bacteria</taxon>
        <taxon>Pseudomonadati</taxon>
        <taxon>Pseudomonadota</taxon>
        <taxon>Gammaproteobacteria</taxon>
        <taxon>Thiotrichales</taxon>
        <taxon>Thiotrichaceae</taxon>
        <taxon>Thiothrix</taxon>
    </lineage>
</organism>
<dbReference type="InterPro" id="IPR004143">
    <property type="entry name" value="BPL_LPL_catalytic"/>
</dbReference>
<dbReference type="SUPFAM" id="SSF55681">
    <property type="entry name" value="Class II aaRS and biotin synthetases"/>
    <property type="match status" value="1"/>
</dbReference>
<dbReference type="GO" id="GO:0004077">
    <property type="term" value="F:biotin--[biotin carboxyl-carrier protein] ligase activity"/>
    <property type="evidence" value="ECO:0007669"/>
    <property type="project" value="UniProtKB-EC"/>
</dbReference>
<gene>
    <name evidence="8" type="ORF">VSS37_16590</name>
</gene>
<keyword evidence="4" id="KW-0092">Biotin</keyword>
<dbReference type="Proteomes" id="UP001308005">
    <property type="component" value="Unassembled WGS sequence"/>
</dbReference>
<keyword evidence="2" id="KW-0547">Nucleotide-binding</keyword>
<dbReference type="PANTHER" id="PTHR12835">
    <property type="entry name" value="BIOTIN PROTEIN LIGASE"/>
    <property type="match status" value="1"/>
</dbReference>
<dbReference type="Gene3D" id="3.30.930.10">
    <property type="entry name" value="Bira Bifunctional Protein, Domain 2"/>
    <property type="match status" value="1"/>
</dbReference>
<evidence type="ECO:0000256" key="3">
    <source>
        <dbReference type="ARBA" id="ARBA00022840"/>
    </source>
</evidence>
<evidence type="ECO:0000256" key="5">
    <source>
        <dbReference type="ARBA" id="ARBA00024227"/>
    </source>
</evidence>